<feature type="compositionally biased region" description="Polar residues" evidence="1">
    <location>
        <begin position="253"/>
        <end position="262"/>
    </location>
</feature>
<feature type="compositionally biased region" description="Polar residues" evidence="1">
    <location>
        <begin position="429"/>
        <end position="438"/>
    </location>
</feature>
<evidence type="ECO:0000256" key="1">
    <source>
        <dbReference type="SAM" id="MobiDB-lite"/>
    </source>
</evidence>
<reference evidence="3 4" key="1">
    <citation type="journal article" date="2011" name="PLoS Pathog.">
        <title>Endophytic Life Strategies Decoded by Genome and Transcriptome Analyses of the Mutualistic Root Symbiont Piriformospora indica.</title>
        <authorList>
            <person name="Zuccaro A."/>
            <person name="Lahrmann U."/>
            <person name="Guldener U."/>
            <person name="Langen G."/>
            <person name="Pfiffi S."/>
            <person name="Biedenkopf D."/>
            <person name="Wong P."/>
            <person name="Samans B."/>
            <person name="Grimm C."/>
            <person name="Basiewicz M."/>
            <person name="Murat C."/>
            <person name="Martin F."/>
            <person name="Kogel K.H."/>
        </authorList>
    </citation>
    <scope>NUCLEOTIDE SEQUENCE [LARGE SCALE GENOMIC DNA]</scope>
    <source>
        <strain evidence="3 4">DSM 11827</strain>
    </source>
</reference>
<dbReference type="InParanoid" id="G4TUA1"/>
<dbReference type="Proteomes" id="UP000007148">
    <property type="component" value="Unassembled WGS sequence"/>
</dbReference>
<dbReference type="AlphaFoldDB" id="G4TUA1"/>
<feature type="region of interest" description="Disordered" evidence="1">
    <location>
        <begin position="344"/>
        <end position="372"/>
    </location>
</feature>
<feature type="transmembrane region" description="Helical" evidence="2">
    <location>
        <begin position="269"/>
        <end position="294"/>
    </location>
</feature>
<name>G4TUA1_SERID</name>
<evidence type="ECO:0000313" key="4">
    <source>
        <dbReference type="Proteomes" id="UP000007148"/>
    </source>
</evidence>
<dbReference type="OrthoDB" id="3328942at2759"/>
<feature type="region of interest" description="Disordered" evidence="1">
    <location>
        <begin position="385"/>
        <end position="440"/>
    </location>
</feature>
<dbReference type="eggNOG" id="ENOG502SZ6R">
    <property type="taxonomic scope" value="Eukaryota"/>
</dbReference>
<dbReference type="STRING" id="1109443.G4TUA1"/>
<organism evidence="3 4">
    <name type="scientific">Serendipita indica (strain DSM 11827)</name>
    <name type="common">Root endophyte fungus</name>
    <name type="synonym">Piriformospora indica</name>
    <dbReference type="NCBI Taxonomy" id="1109443"/>
    <lineage>
        <taxon>Eukaryota</taxon>
        <taxon>Fungi</taxon>
        <taxon>Dikarya</taxon>
        <taxon>Basidiomycota</taxon>
        <taxon>Agaricomycotina</taxon>
        <taxon>Agaricomycetes</taxon>
        <taxon>Sebacinales</taxon>
        <taxon>Serendipitaceae</taxon>
        <taxon>Serendipita</taxon>
    </lineage>
</organism>
<feature type="region of interest" description="Disordered" evidence="1">
    <location>
        <begin position="202"/>
        <end position="262"/>
    </location>
</feature>
<accession>G4TUA1</accession>
<gene>
    <name evidence="3" type="ORF">PIIN_08864</name>
</gene>
<keyword evidence="2" id="KW-0812">Transmembrane</keyword>
<keyword evidence="4" id="KW-1185">Reference proteome</keyword>
<feature type="compositionally biased region" description="Low complexity" evidence="1">
    <location>
        <begin position="202"/>
        <end position="231"/>
    </location>
</feature>
<keyword evidence="2" id="KW-0472">Membrane</keyword>
<proteinExistence type="predicted"/>
<protein>
    <submittedName>
        <fullName evidence="3">Uncharacterized protein</fullName>
    </submittedName>
</protein>
<evidence type="ECO:0000256" key="2">
    <source>
        <dbReference type="SAM" id="Phobius"/>
    </source>
</evidence>
<dbReference type="HOGENOM" id="CLU_048313_0_0_1"/>
<feature type="compositionally biased region" description="Polar residues" evidence="1">
    <location>
        <begin position="385"/>
        <end position="400"/>
    </location>
</feature>
<sequence>MSIPYIPLEQFPALGGSAAINGGVWVGTISANDARFSTTTMSGTPCGDVPHCLYMWVNPLGAYETYSMKYEANLSIPMSRYSNATQLSFNWSYKIRWGCSALPGGYNLTSISRVGSTGANTYSTSFPPTDWSTLKASNDWPTTISHSGTTLIERYGDSPLGFVYISIDLTMPHPLNSSVSYYIKGATFDLATPTSRALASITTSSNSTLSSGNRTSTFTSSTISTSTRLSSIVGGPEWDPSPQSSIPAAVGSPGSQPSLSNSPPSMNGLIPAISGAMVGVFALLGLVGLFLFLLQRRARNERMHISHEEAAPTTTQQSDSLIFTPMVMRLPSALRNIDTSKYLSTEEDSVPKEESDHVFLPSVSQTDDPPRGRVADEVVDIHPESTISWTTSTFSENADYQQEDEEQGETVGSREAPPPYHGPVGIHTASGSSRNANQPLPPISVQALETFACMHRAEISEELEAKLEMAGYVPSDDPDVISEEVWARDYAVDGRELVLLRQLYQRCVLLQ</sequence>
<keyword evidence="2" id="KW-1133">Transmembrane helix</keyword>
<comment type="caution">
    <text evidence="3">The sequence shown here is derived from an EMBL/GenBank/DDBJ whole genome shotgun (WGS) entry which is preliminary data.</text>
</comment>
<evidence type="ECO:0000313" key="3">
    <source>
        <dbReference type="EMBL" id="CCA74894.1"/>
    </source>
</evidence>
<dbReference type="EMBL" id="CAFZ01000369">
    <property type="protein sequence ID" value="CCA74894.1"/>
    <property type="molecule type" value="Genomic_DNA"/>
</dbReference>